<evidence type="ECO:0000313" key="1">
    <source>
        <dbReference type="EMBL" id="MEQ2211229.1"/>
    </source>
</evidence>
<evidence type="ECO:0000313" key="2">
    <source>
        <dbReference type="Proteomes" id="UP001434883"/>
    </source>
</evidence>
<name>A0ABV0RT85_9TELE</name>
<keyword evidence="2" id="KW-1185">Reference proteome</keyword>
<organism evidence="1 2">
    <name type="scientific">Xenoophorus captivus</name>
    <dbReference type="NCBI Taxonomy" id="1517983"/>
    <lineage>
        <taxon>Eukaryota</taxon>
        <taxon>Metazoa</taxon>
        <taxon>Chordata</taxon>
        <taxon>Craniata</taxon>
        <taxon>Vertebrata</taxon>
        <taxon>Euteleostomi</taxon>
        <taxon>Actinopterygii</taxon>
        <taxon>Neopterygii</taxon>
        <taxon>Teleostei</taxon>
        <taxon>Neoteleostei</taxon>
        <taxon>Acanthomorphata</taxon>
        <taxon>Ovalentaria</taxon>
        <taxon>Atherinomorphae</taxon>
        <taxon>Cyprinodontiformes</taxon>
        <taxon>Goodeidae</taxon>
        <taxon>Xenoophorus</taxon>
    </lineage>
</organism>
<gene>
    <name evidence="1" type="ORF">XENOCAPTIV_011166</name>
</gene>
<dbReference type="Proteomes" id="UP001434883">
    <property type="component" value="Unassembled WGS sequence"/>
</dbReference>
<reference evidence="1 2" key="1">
    <citation type="submission" date="2021-06" db="EMBL/GenBank/DDBJ databases">
        <authorList>
            <person name="Palmer J.M."/>
        </authorList>
    </citation>
    <scope>NUCLEOTIDE SEQUENCE [LARGE SCALE GENOMIC DNA]</scope>
    <source>
        <strain evidence="1 2">XC_2019</strain>
        <tissue evidence="1">Muscle</tissue>
    </source>
</reference>
<sequence>VNGSDISGLYALRHNTTLMDFSRADITPAVTSSRDAHHSTGVHFKPHPDEEEMCRPKYFIFNSQVAGEGCWTRTFSLDHKCSFPQNCLDWRKNIEAMDRNEDQLKFRNEQGGNWV</sequence>
<proteinExistence type="predicted"/>
<feature type="non-terminal residue" evidence="1">
    <location>
        <position position="1"/>
    </location>
</feature>
<protein>
    <submittedName>
        <fullName evidence="1">Uncharacterized protein</fullName>
    </submittedName>
</protein>
<comment type="caution">
    <text evidence="1">The sequence shown here is derived from an EMBL/GenBank/DDBJ whole genome shotgun (WGS) entry which is preliminary data.</text>
</comment>
<dbReference type="EMBL" id="JAHRIN010058840">
    <property type="protein sequence ID" value="MEQ2211229.1"/>
    <property type="molecule type" value="Genomic_DNA"/>
</dbReference>
<accession>A0ABV0RT85</accession>